<evidence type="ECO:0000256" key="1">
    <source>
        <dbReference type="SAM" id="MobiDB-lite"/>
    </source>
</evidence>
<evidence type="ECO:0000313" key="2">
    <source>
        <dbReference type="EMBL" id="MBH1652728.1"/>
    </source>
</evidence>
<dbReference type="RefSeq" id="WP_154264517.1">
    <property type="nucleotide sequence ID" value="NZ_CP040438.1"/>
</dbReference>
<proteinExistence type="predicted"/>
<accession>A0A6B8J8N3</accession>
<sequence length="260" mass="30023">MFGTGAFRTDLPTPTLLECLERAKAEIEVVFSVRGVIFNPGVTFADEWDWIRSEGEERPDYASEFDDWLELFRAKGTLPEVYFILRASMSLWFEAESAYLSGDRDRAWTALVRCNFFLGMCCSHESHRERSSRAGRNSAKRTLPLREMVLEMLSAMPDNSRATKQEIWDEIVPAMSSFVPPGDVQEGPLDWVRKLGRHPKEQYRESFHRRGKGEKSRHGRSADPAKLLRTWTNNNEEIRQQFFRVVAGPLTTRRKRSSNA</sequence>
<protein>
    <submittedName>
        <fullName evidence="2">Uncharacterized protein</fullName>
    </submittedName>
</protein>
<feature type="compositionally biased region" description="Basic and acidic residues" evidence="1">
    <location>
        <begin position="202"/>
        <end position="223"/>
    </location>
</feature>
<dbReference type="AlphaFoldDB" id="A0A6B8J8N3"/>
<organism evidence="2 3">
    <name type="scientific">Stenotrophomonas maltophilia</name>
    <name type="common">Pseudomonas maltophilia</name>
    <name type="synonym">Xanthomonas maltophilia</name>
    <dbReference type="NCBI Taxonomy" id="40324"/>
    <lineage>
        <taxon>Bacteria</taxon>
        <taxon>Pseudomonadati</taxon>
        <taxon>Pseudomonadota</taxon>
        <taxon>Gammaproteobacteria</taxon>
        <taxon>Lysobacterales</taxon>
        <taxon>Lysobacteraceae</taxon>
        <taxon>Stenotrophomonas</taxon>
        <taxon>Stenotrophomonas maltophilia group</taxon>
    </lineage>
</organism>
<name>A0A6B8J8N3_STEMA</name>
<evidence type="ECO:0000313" key="3">
    <source>
        <dbReference type="Proteomes" id="UP000625930"/>
    </source>
</evidence>
<dbReference type="EMBL" id="JADUNP010000020">
    <property type="protein sequence ID" value="MBH1652728.1"/>
    <property type="molecule type" value="Genomic_DNA"/>
</dbReference>
<reference evidence="2" key="1">
    <citation type="submission" date="2020-11" db="EMBL/GenBank/DDBJ databases">
        <title>Enhanced detection system for hospital associated transmission using whole genome sequencing surveillance.</title>
        <authorList>
            <person name="Harrison L.H."/>
            <person name="Van Tyne D."/>
            <person name="Marsh J.W."/>
            <person name="Griffith M.P."/>
            <person name="Snyder D.J."/>
            <person name="Cooper V.S."/>
            <person name="Mustapha M."/>
        </authorList>
    </citation>
    <scope>NUCLEOTIDE SEQUENCE</scope>
    <source>
        <strain evidence="2">STEN00091</strain>
    </source>
</reference>
<dbReference type="Proteomes" id="UP000625930">
    <property type="component" value="Unassembled WGS sequence"/>
</dbReference>
<gene>
    <name evidence="2" type="ORF">I5U67_11175</name>
</gene>
<comment type="caution">
    <text evidence="2">The sequence shown here is derived from an EMBL/GenBank/DDBJ whole genome shotgun (WGS) entry which is preliminary data.</text>
</comment>
<feature type="region of interest" description="Disordered" evidence="1">
    <location>
        <begin position="202"/>
        <end position="225"/>
    </location>
</feature>